<comment type="caution">
    <text evidence="1">The sequence shown here is derived from an EMBL/GenBank/DDBJ whole genome shotgun (WGS) entry which is preliminary data.</text>
</comment>
<keyword evidence="2" id="KW-1185">Reference proteome</keyword>
<dbReference type="RefSeq" id="WP_204026007.1">
    <property type="nucleotide sequence ID" value="NZ_BOOW01000019.1"/>
</dbReference>
<evidence type="ECO:0008006" key="3">
    <source>
        <dbReference type="Google" id="ProtNLM"/>
    </source>
</evidence>
<protein>
    <recommendedName>
        <fullName evidence="3">Gas vesicle protein G</fullName>
    </recommendedName>
</protein>
<dbReference type="AlphaFoldDB" id="A0A919RFW1"/>
<sequence>MGLISLIFSWPVAPVKGVIKLGELIQEQIERETADPAAIRRRLEEIERDAEAGRISEEEAREATERLLQRLIPQPEPTDTPMEE</sequence>
<dbReference type="InterPro" id="IPR007804">
    <property type="entry name" value="GvpG"/>
</dbReference>
<reference evidence="1" key="1">
    <citation type="submission" date="2021-01" db="EMBL/GenBank/DDBJ databases">
        <title>Whole genome shotgun sequence of Sinosporangium siamense NBRC 109515.</title>
        <authorList>
            <person name="Komaki H."/>
            <person name="Tamura T."/>
        </authorList>
    </citation>
    <scope>NUCLEOTIDE SEQUENCE</scope>
    <source>
        <strain evidence="1">NBRC 109515</strain>
    </source>
</reference>
<name>A0A919RFW1_9ACTN</name>
<dbReference type="Pfam" id="PF05120">
    <property type="entry name" value="GvpG"/>
    <property type="match status" value="1"/>
</dbReference>
<dbReference type="EMBL" id="BOOW01000019">
    <property type="protein sequence ID" value="GII92873.1"/>
    <property type="molecule type" value="Genomic_DNA"/>
</dbReference>
<dbReference type="Proteomes" id="UP000606172">
    <property type="component" value="Unassembled WGS sequence"/>
</dbReference>
<proteinExistence type="predicted"/>
<organism evidence="1 2">
    <name type="scientific">Sinosporangium siamense</name>
    <dbReference type="NCBI Taxonomy" id="1367973"/>
    <lineage>
        <taxon>Bacteria</taxon>
        <taxon>Bacillati</taxon>
        <taxon>Actinomycetota</taxon>
        <taxon>Actinomycetes</taxon>
        <taxon>Streptosporangiales</taxon>
        <taxon>Streptosporangiaceae</taxon>
        <taxon>Sinosporangium</taxon>
    </lineage>
</organism>
<evidence type="ECO:0000313" key="1">
    <source>
        <dbReference type="EMBL" id="GII92873.1"/>
    </source>
</evidence>
<accession>A0A919RFW1</accession>
<evidence type="ECO:0000313" key="2">
    <source>
        <dbReference type="Proteomes" id="UP000606172"/>
    </source>
</evidence>
<gene>
    <name evidence="1" type="ORF">Ssi02_31040</name>
</gene>